<sequence>MDDRKVMISEAAKLVDVESHVLRYWEDELHIPVKRTAQGHRYYTKEDLQLFHCIKRLKDETVSIKELKQIVPELLKMQELHHGTFSAAGTSNATTSSGTTDSPKEDDNKDEANDNGTVRLPFSTHDSKHQVLTTASHTEVIEDLPLKQARELIGAVLNEVVTDNNKVLTQELRQTLTADIMQEMDFLVQAKERREEEHFRKLDQLIRQQQSIRRETVGHASPLLRLKRLLT</sequence>
<dbReference type="Proteomes" id="UP000265643">
    <property type="component" value="Unassembled WGS sequence"/>
</dbReference>
<name>A0A391PBT8_9FIRM</name>
<evidence type="ECO:0000313" key="5">
    <source>
        <dbReference type="Proteomes" id="UP000265643"/>
    </source>
</evidence>
<dbReference type="InterPro" id="IPR009061">
    <property type="entry name" value="DNA-bd_dom_put_sf"/>
</dbReference>
<keyword evidence="1" id="KW-0238">DNA-binding</keyword>
<dbReference type="AlphaFoldDB" id="A0A391PBT8"/>
<dbReference type="PANTHER" id="PTHR30204">
    <property type="entry name" value="REDOX-CYCLING DRUG-SENSING TRANSCRIPTIONAL ACTIVATOR SOXR"/>
    <property type="match status" value="1"/>
</dbReference>
<protein>
    <recommendedName>
        <fullName evidence="3">HTH merR-type domain-containing protein</fullName>
    </recommendedName>
</protein>
<feature type="domain" description="HTH merR-type" evidence="3">
    <location>
        <begin position="8"/>
        <end position="73"/>
    </location>
</feature>
<comment type="caution">
    <text evidence="4">The sequence shown here is derived from an EMBL/GenBank/DDBJ whole genome shotgun (WGS) entry which is preliminary data.</text>
</comment>
<evidence type="ECO:0000256" key="1">
    <source>
        <dbReference type="ARBA" id="ARBA00023125"/>
    </source>
</evidence>
<dbReference type="PROSITE" id="PS50937">
    <property type="entry name" value="HTH_MERR_2"/>
    <property type="match status" value="1"/>
</dbReference>
<dbReference type="SMART" id="SM00422">
    <property type="entry name" value="HTH_MERR"/>
    <property type="match status" value="1"/>
</dbReference>
<dbReference type="Pfam" id="PF13411">
    <property type="entry name" value="MerR_1"/>
    <property type="match status" value="1"/>
</dbReference>
<dbReference type="SUPFAM" id="SSF46955">
    <property type="entry name" value="Putative DNA-binding domain"/>
    <property type="match status" value="1"/>
</dbReference>
<dbReference type="PANTHER" id="PTHR30204:SF15">
    <property type="entry name" value="BLL5018 PROTEIN"/>
    <property type="match status" value="1"/>
</dbReference>
<dbReference type="InterPro" id="IPR000551">
    <property type="entry name" value="MerR-type_HTH_dom"/>
</dbReference>
<feature type="compositionally biased region" description="Low complexity" evidence="2">
    <location>
        <begin position="85"/>
        <end position="101"/>
    </location>
</feature>
<feature type="compositionally biased region" description="Basic and acidic residues" evidence="2">
    <location>
        <begin position="102"/>
        <end position="112"/>
    </location>
</feature>
<evidence type="ECO:0000256" key="2">
    <source>
        <dbReference type="SAM" id="MobiDB-lite"/>
    </source>
</evidence>
<proteinExistence type="predicted"/>
<dbReference type="RefSeq" id="WP_117889452.1">
    <property type="nucleotide sequence ID" value="NZ_BHGK01000001.1"/>
</dbReference>
<dbReference type="Gene3D" id="1.10.1660.10">
    <property type="match status" value="1"/>
</dbReference>
<accession>A0A391PBT8</accession>
<dbReference type="GO" id="GO:0003677">
    <property type="term" value="F:DNA binding"/>
    <property type="evidence" value="ECO:0007669"/>
    <property type="project" value="UniProtKB-KW"/>
</dbReference>
<gene>
    <name evidence="4" type="ORF">KGMB01110_17050</name>
</gene>
<reference evidence="5" key="1">
    <citation type="submission" date="2018-09" db="EMBL/GenBank/DDBJ databases">
        <title>Draft Genome Sequence of Mediterraneibacter sp. KCTC 15684.</title>
        <authorList>
            <person name="Kim J.S."/>
            <person name="Han K.I."/>
            <person name="Suh M.K."/>
            <person name="Lee K.C."/>
            <person name="Eom M.K."/>
            <person name="Lee J.H."/>
            <person name="Park S.H."/>
            <person name="Kang S.W."/>
            <person name="Park J.E."/>
            <person name="Oh B.S."/>
            <person name="Yu S.Y."/>
            <person name="Choi S.H."/>
            <person name="Lee D.H."/>
            <person name="Yoon H."/>
            <person name="Kim B."/>
            <person name="Yang S.J."/>
            <person name="Lee J.S."/>
        </authorList>
    </citation>
    <scope>NUCLEOTIDE SEQUENCE [LARGE SCALE GENOMIC DNA]</scope>
    <source>
        <strain evidence="5">KCTC 15684</strain>
    </source>
</reference>
<dbReference type="GO" id="GO:0003700">
    <property type="term" value="F:DNA-binding transcription factor activity"/>
    <property type="evidence" value="ECO:0007669"/>
    <property type="project" value="InterPro"/>
</dbReference>
<evidence type="ECO:0000313" key="4">
    <source>
        <dbReference type="EMBL" id="GCA67269.1"/>
    </source>
</evidence>
<evidence type="ECO:0000259" key="3">
    <source>
        <dbReference type="PROSITE" id="PS50937"/>
    </source>
</evidence>
<dbReference type="InterPro" id="IPR047057">
    <property type="entry name" value="MerR_fam"/>
</dbReference>
<feature type="region of interest" description="Disordered" evidence="2">
    <location>
        <begin position="85"/>
        <end position="122"/>
    </location>
</feature>
<organism evidence="4 5">
    <name type="scientific">Mediterraneibacter butyricigenes</name>
    <dbReference type="NCBI Taxonomy" id="2316025"/>
    <lineage>
        <taxon>Bacteria</taxon>
        <taxon>Bacillati</taxon>
        <taxon>Bacillota</taxon>
        <taxon>Clostridia</taxon>
        <taxon>Lachnospirales</taxon>
        <taxon>Lachnospiraceae</taxon>
        <taxon>Mediterraneibacter</taxon>
    </lineage>
</organism>
<keyword evidence="5" id="KW-1185">Reference proteome</keyword>
<dbReference type="EMBL" id="BHGK01000001">
    <property type="protein sequence ID" value="GCA67269.1"/>
    <property type="molecule type" value="Genomic_DNA"/>
</dbReference>